<protein>
    <submittedName>
        <fullName evidence="5">Coiled-coil domain-containing protein 42 homolog isoform X3</fullName>
    </submittedName>
</protein>
<dbReference type="Proteomes" id="UP000694941">
    <property type="component" value="Unplaced"/>
</dbReference>
<gene>
    <name evidence="5" type="primary">LOC106469756</name>
</gene>
<evidence type="ECO:0000256" key="1">
    <source>
        <dbReference type="ARBA" id="ARBA00023054"/>
    </source>
</evidence>
<feature type="domain" description="DUF4200" evidence="3">
    <location>
        <begin position="35"/>
        <end position="151"/>
    </location>
</feature>
<dbReference type="PANTHER" id="PTHR21683">
    <property type="entry name" value="COILED-COIL DOMAIN-CONTAINING PROTEIN 42 LIKE-2-LIKE-RELATED"/>
    <property type="match status" value="1"/>
</dbReference>
<dbReference type="RefSeq" id="XP_022254023.1">
    <property type="nucleotide sequence ID" value="XM_022398315.1"/>
</dbReference>
<sequence>MDFGLEDYIKAKFEKKLNVKYPECGDKYLTNATKLLEKKREISEVEDLLKQNKEEFKIKAKELGEKKNELNERENKLKDSFKKFDKFLQENDAKSTKALKKAEEEKENQRQKQKEIEKLKEDLSLIQAKEKKLEEKVARYKIFNNFLEAVVRSSEEDLVNREQKYEERIEEERVKTIKYTEEKHNEILQYNNKLAELQTRFDKAQNEAIKWESRWMHIKNTAAMKTLLLGQIRM</sequence>
<accession>A0ABM1TDR7</accession>
<keyword evidence="1 2" id="KW-0175">Coiled coil</keyword>
<organism evidence="4 5">
    <name type="scientific">Limulus polyphemus</name>
    <name type="common">Atlantic horseshoe crab</name>
    <dbReference type="NCBI Taxonomy" id="6850"/>
    <lineage>
        <taxon>Eukaryota</taxon>
        <taxon>Metazoa</taxon>
        <taxon>Ecdysozoa</taxon>
        <taxon>Arthropoda</taxon>
        <taxon>Chelicerata</taxon>
        <taxon>Merostomata</taxon>
        <taxon>Xiphosura</taxon>
        <taxon>Limulidae</taxon>
        <taxon>Limulus</taxon>
    </lineage>
</organism>
<dbReference type="PANTHER" id="PTHR21683:SF2">
    <property type="entry name" value="COILED-COIL DOMAIN-CONTAINING PROTEIN 42 LIKE-2-LIKE"/>
    <property type="match status" value="1"/>
</dbReference>
<reference evidence="5" key="1">
    <citation type="submission" date="2025-08" db="UniProtKB">
        <authorList>
            <consortium name="RefSeq"/>
        </authorList>
    </citation>
    <scope>IDENTIFICATION</scope>
    <source>
        <tissue evidence="5">Muscle</tissue>
    </source>
</reference>
<evidence type="ECO:0000256" key="2">
    <source>
        <dbReference type="SAM" id="Coils"/>
    </source>
</evidence>
<name>A0ABM1TDR7_LIMPO</name>
<dbReference type="InterPro" id="IPR051147">
    <property type="entry name" value="CFAP_domain-containing"/>
</dbReference>
<feature type="coiled-coil region" evidence="2">
    <location>
        <begin position="35"/>
        <end position="214"/>
    </location>
</feature>
<dbReference type="Pfam" id="PF13863">
    <property type="entry name" value="DUF4200"/>
    <property type="match status" value="1"/>
</dbReference>
<proteinExistence type="predicted"/>
<evidence type="ECO:0000313" key="5">
    <source>
        <dbReference type="RefSeq" id="XP_022254023.1"/>
    </source>
</evidence>
<evidence type="ECO:0000259" key="3">
    <source>
        <dbReference type="Pfam" id="PF13863"/>
    </source>
</evidence>
<evidence type="ECO:0000313" key="4">
    <source>
        <dbReference type="Proteomes" id="UP000694941"/>
    </source>
</evidence>
<dbReference type="GeneID" id="106469756"/>
<dbReference type="InterPro" id="IPR025252">
    <property type="entry name" value="DUF4200"/>
</dbReference>
<keyword evidence="4" id="KW-1185">Reference proteome</keyword>